<dbReference type="AlphaFoldDB" id="A0A2N5DSP7"/>
<dbReference type="NCBIfam" id="NF001464">
    <property type="entry name" value="PRK00321.1-5"/>
    <property type="match status" value="1"/>
</dbReference>
<evidence type="ECO:0000256" key="3">
    <source>
        <dbReference type="ARBA" id="ARBA00022296"/>
    </source>
</evidence>
<name>A0A2N5DSP7_9GAMM</name>
<evidence type="ECO:0000256" key="2">
    <source>
        <dbReference type="ARBA" id="ARBA00008657"/>
    </source>
</evidence>
<dbReference type="GO" id="GO:0043590">
    <property type="term" value="C:bacterial nucleoid"/>
    <property type="evidence" value="ECO:0007669"/>
    <property type="project" value="TreeGrafter"/>
</dbReference>
<evidence type="ECO:0000313" key="6">
    <source>
        <dbReference type="EMBL" id="PLR29141.1"/>
    </source>
</evidence>
<dbReference type="PANTHER" id="PTHR38103:SF1">
    <property type="entry name" value="RECOMBINATION-ASSOCIATED PROTEIN RDGC"/>
    <property type="match status" value="1"/>
</dbReference>
<proteinExistence type="inferred from homology"/>
<protein>
    <recommendedName>
        <fullName evidence="3">Recombination-associated protein RdgC</fullName>
    </recommendedName>
</protein>
<feature type="non-terminal residue" evidence="6">
    <location>
        <position position="295"/>
    </location>
</feature>
<evidence type="ECO:0000256" key="5">
    <source>
        <dbReference type="ARBA" id="ARBA00023172"/>
    </source>
</evidence>
<dbReference type="EMBL" id="PJZF01000087">
    <property type="protein sequence ID" value="PLR29141.1"/>
    <property type="molecule type" value="Genomic_DNA"/>
</dbReference>
<comment type="similarity">
    <text evidence="2">Belongs to the RdgC family.</text>
</comment>
<dbReference type="InterPro" id="IPR007476">
    <property type="entry name" value="RdgC"/>
</dbReference>
<dbReference type="RefSeq" id="WP_101818597.1">
    <property type="nucleotide sequence ID" value="NZ_PJZF01000087.1"/>
</dbReference>
<comment type="subcellular location">
    <subcellularLocation>
        <location evidence="1">Cytoplasm</location>
        <location evidence="1">Nucleoid</location>
    </subcellularLocation>
</comment>
<keyword evidence="5" id="KW-0233">DNA recombination</keyword>
<dbReference type="PANTHER" id="PTHR38103">
    <property type="entry name" value="RECOMBINATION-ASSOCIATED PROTEIN RDGC"/>
    <property type="match status" value="1"/>
</dbReference>
<evidence type="ECO:0000256" key="1">
    <source>
        <dbReference type="ARBA" id="ARBA00004453"/>
    </source>
</evidence>
<dbReference type="Pfam" id="PF04381">
    <property type="entry name" value="RdgC"/>
    <property type="match status" value="1"/>
</dbReference>
<dbReference type="OrthoDB" id="5290530at2"/>
<organism evidence="6 7">
    <name type="scientific">Chimaeribacter californicus</name>
    <dbReference type="NCBI Taxonomy" id="2060067"/>
    <lineage>
        <taxon>Bacteria</taxon>
        <taxon>Pseudomonadati</taxon>
        <taxon>Pseudomonadota</taxon>
        <taxon>Gammaproteobacteria</taxon>
        <taxon>Enterobacterales</taxon>
        <taxon>Yersiniaceae</taxon>
        <taxon>Chimaeribacter</taxon>
    </lineage>
</organism>
<evidence type="ECO:0000313" key="7">
    <source>
        <dbReference type="Proteomes" id="UP000234240"/>
    </source>
</evidence>
<dbReference type="GO" id="GO:0006310">
    <property type="term" value="P:DNA recombination"/>
    <property type="evidence" value="ECO:0007669"/>
    <property type="project" value="UniProtKB-KW"/>
</dbReference>
<gene>
    <name evidence="6" type="ORF">CYR55_22990</name>
</gene>
<dbReference type="GO" id="GO:0003690">
    <property type="term" value="F:double-stranded DNA binding"/>
    <property type="evidence" value="ECO:0007669"/>
    <property type="project" value="TreeGrafter"/>
</dbReference>
<dbReference type="Proteomes" id="UP000234240">
    <property type="component" value="Unassembled WGS sequence"/>
</dbReference>
<comment type="caution">
    <text evidence="6">The sequence shown here is derived from an EMBL/GenBank/DDBJ whole genome shotgun (WGS) entry which is preliminary data.</text>
</comment>
<keyword evidence="7" id="KW-1185">Reference proteome</keyword>
<keyword evidence="4" id="KW-0963">Cytoplasm</keyword>
<dbReference type="GO" id="GO:0000018">
    <property type="term" value="P:regulation of DNA recombination"/>
    <property type="evidence" value="ECO:0007669"/>
    <property type="project" value="TreeGrafter"/>
</dbReference>
<accession>A0A2N5DSP7</accession>
<reference evidence="6 7" key="1">
    <citation type="submission" date="2017-12" db="EMBL/GenBank/DDBJ databases">
        <title>Characterization of six clinical isolates of Enterochimera gen. nov., a novel genus of the Yersiniaciae family and the three species Enterochimera arupensis sp. nov., Enterochimera coloradensis sp. nov, and Enterochimera californica sp. nov.</title>
        <authorList>
            <person name="Rossi A."/>
            <person name="Fisher M."/>
        </authorList>
    </citation>
    <scope>NUCLEOTIDE SEQUENCE [LARGE SCALE GENOMIC DNA]</scope>
    <source>
        <strain evidence="7">2015-Iso6</strain>
    </source>
</reference>
<sequence length="295" mass="32462">MFKEFRTASIYRLSRDVTLTHDELQKQIATLTFQPCGSQDMAKSGFISPLTGDTEGELVCSGNGYLLVAIKHEKKLLTSSVIKQALAARVQKLEAEQARRLKKSEKDSLKDEVIHALLPRAFSGYSQTLVLFDTRGMRVFVNAPAKKAEDALALVRKALGSLPVVPVCMETPIELTLTKWVQESDMPAGWTMGARAEFESLLESGGVAKVAKQDLGSDEIQAMISAGKVVTRLEMNWQERVSLVLSDSGQLTGLAFSDSLVMQNDDIERDEALQRRAADIALVADELLRMTDDLT</sequence>
<evidence type="ECO:0000256" key="4">
    <source>
        <dbReference type="ARBA" id="ARBA00022490"/>
    </source>
</evidence>